<dbReference type="PANTHER" id="PTHR46147:SF3">
    <property type="entry name" value="HISTONE-LYSINE N-METHYLTRANSFERASE ASH1"/>
    <property type="match status" value="1"/>
</dbReference>
<evidence type="ECO:0000256" key="6">
    <source>
        <dbReference type="ARBA" id="ARBA00022771"/>
    </source>
</evidence>
<dbReference type="PROSITE" id="PS51038">
    <property type="entry name" value="BAH"/>
    <property type="match status" value="1"/>
</dbReference>
<dbReference type="InterPro" id="IPR046341">
    <property type="entry name" value="SET_dom_sf"/>
</dbReference>
<feature type="region of interest" description="Disordered" evidence="10">
    <location>
        <begin position="98"/>
        <end position="137"/>
    </location>
</feature>
<dbReference type="GO" id="GO:0003682">
    <property type="term" value="F:chromatin binding"/>
    <property type="evidence" value="ECO:0007669"/>
    <property type="project" value="InterPro"/>
</dbReference>
<dbReference type="InterPro" id="IPR019787">
    <property type="entry name" value="Znf_PHD-finger"/>
</dbReference>
<evidence type="ECO:0000256" key="4">
    <source>
        <dbReference type="ARBA" id="ARBA00022691"/>
    </source>
</evidence>
<dbReference type="Pfam" id="PF01426">
    <property type="entry name" value="BAH"/>
    <property type="match status" value="1"/>
</dbReference>
<keyword evidence="2" id="KW-0489">Methyltransferase</keyword>
<evidence type="ECO:0000256" key="9">
    <source>
        <dbReference type="ARBA" id="ARBA00023242"/>
    </source>
</evidence>
<feature type="region of interest" description="Disordered" evidence="10">
    <location>
        <begin position="836"/>
        <end position="914"/>
    </location>
</feature>
<evidence type="ECO:0000259" key="13">
    <source>
        <dbReference type="PROSITE" id="PS51215"/>
    </source>
</evidence>
<dbReference type="SMART" id="SM00439">
    <property type="entry name" value="BAH"/>
    <property type="match status" value="1"/>
</dbReference>
<feature type="compositionally biased region" description="Basic and acidic residues" evidence="10">
    <location>
        <begin position="1533"/>
        <end position="1553"/>
    </location>
</feature>
<keyword evidence="3" id="KW-0808">Transferase</keyword>
<keyword evidence="4" id="KW-0949">S-adenosyl-L-methionine</keyword>
<evidence type="ECO:0000256" key="5">
    <source>
        <dbReference type="ARBA" id="ARBA00022723"/>
    </source>
</evidence>
<protein>
    <submittedName>
        <fullName evidence="14">SET domain-containing protein</fullName>
    </submittedName>
</protein>
<dbReference type="GO" id="GO:0006355">
    <property type="term" value="P:regulation of DNA-templated transcription"/>
    <property type="evidence" value="ECO:0007669"/>
    <property type="project" value="TreeGrafter"/>
</dbReference>
<dbReference type="Gene3D" id="2.30.30.490">
    <property type="match status" value="1"/>
</dbReference>
<feature type="compositionally biased region" description="Low complexity" evidence="10">
    <location>
        <begin position="117"/>
        <end position="130"/>
    </location>
</feature>
<organism evidence="14 15">
    <name type="scientific">Ditylenchus destructor</name>
    <dbReference type="NCBI Taxonomy" id="166010"/>
    <lineage>
        <taxon>Eukaryota</taxon>
        <taxon>Metazoa</taxon>
        <taxon>Ecdysozoa</taxon>
        <taxon>Nematoda</taxon>
        <taxon>Chromadorea</taxon>
        <taxon>Rhabditida</taxon>
        <taxon>Tylenchina</taxon>
        <taxon>Tylenchomorpha</taxon>
        <taxon>Sphaerularioidea</taxon>
        <taxon>Anguinidae</taxon>
        <taxon>Anguininae</taxon>
        <taxon>Ditylenchus</taxon>
    </lineage>
</organism>
<feature type="compositionally biased region" description="Polar residues" evidence="10">
    <location>
        <begin position="698"/>
        <end position="712"/>
    </location>
</feature>
<dbReference type="Gene3D" id="2.170.270.10">
    <property type="entry name" value="SET domain"/>
    <property type="match status" value="1"/>
</dbReference>
<dbReference type="SUPFAM" id="SSF57903">
    <property type="entry name" value="FYVE/PHD zinc finger"/>
    <property type="match status" value="1"/>
</dbReference>
<dbReference type="SMART" id="SM00317">
    <property type="entry name" value="SET"/>
    <property type="match status" value="1"/>
</dbReference>
<reference evidence="14" key="1">
    <citation type="submission" date="2022-01" db="EMBL/GenBank/DDBJ databases">
        <title>Genome Sequence Resource for Two Populations of Ditylenchus destructor, the Migratory Endoparasitic Phytonematode.</title>
        <authorList>
            <person name="Zhang H."/>
            <person name="Lin R."/>
            <person name="Xie B."/>
        </authorList>
    </citation>
    <scope>NUCLEOTIDE SEQUENCE</scope>
    <source>
        <strain evidence="14">BazhouSP</strain>
    </source>
</reference>
<sequence length="1754" mass="196137">MSFEAVPCMFKGRAEDGNEASMFGLLIRPAASTAQQVNSSSAVTSSSSTPSVSAAISIPSTSGAIPVTGTAIQIVPSSHIQTGNSTAVLPKTQAKLCTPPPIVSTSTKSYHGSRGKTSTSTQSTSTSSHSGMIPISPKVSLPTQKILPSTSSAMHHHSHFAASNGLTPALLHPQFVQIQPINFPWNTTSHYPSSTATLIPYNASHGINTLSAMQASTSTAYAMQPMQQHVYHDYNPKSDTNSAEHGKGPLARAKTGFESPSPSQVVPQMLHGQTQAHCVESAQSDPITTATTSSAYLSSQVSKSVTFTPAHCSPSLKQIHGKSGDDLLLSRIGQAHSNSIAHEDSREGSEELGDLNSIDYTQLVAANSAIITTEDYLQGGGHSTLTFSHDTANHNNPADMCPQATSQVGVTQQIGIHIDDQHNTAFNKRGGENGRQQEGSSLLQKAQYPQFRYADHANGNTTGRQNHQQQQQMGSVNASAWHNISTAGHHPSPYMGANQTVSSFTPDSGIDSGSPPSISSYTPPMVSPYTTQVTSSECASNGQYPLSNLNMSVASNSSVNTVKSSGNGDEHFDDYSDMPTLLPAFVDHDSQRECTVDREDLDYNNMTPPAIMDSTAPTMSPPSVLDCSQPAGQKTSPDSDKETKIQEETTIDKAAGQQNQKEQLLFTSTMDLHELAERLASSIDLEQLTQLTSLIQSKAASTNKSKEGTNTGADKEVNAKHASCSEKVKNAESVVEKVRDNSPEPECTIQDMDTSDDEKTPEKPENDEVTRCRISVYRRQVREKLNQRLRSLVESLETSFERVDLDMGPGVKFALPWQHLDWPNVKRRVLNKNPLEFGSNLRPLADRQNTSQMNMDSYNSKNRRKRKRSKESPAKVPKIVSETEFSDSEQSSVKSKRRKSSVNGRVKNEPTLKPKQNFRIAQGFAKIRSNVLLEPPALVQYQLSNCECSPEEPCTSNSNCPHRADLVECSPSTCSLSSSHCQNRRIANSEVAQNLEIYRTPNTGWGVRTLEPLKQGQFVCEYVGEVMKTTTYLRRYASIKEKQCRYGVEFMPGYVLDATKKGNLARFFNHSCQQYNCEIQRWLVNGQCRVGIFTLKDIHIGEELTYHYGHGQLIALEPPQKCKCNLTESSKNESHLIPAMVRKIKKVRESSEESSNRNPVEVKKRAKTTAALNNHKMPVFISRNVRKSKMAKKHLTLKIKSIPELAKALLDSQPEQRKVLRLLMDVLKDFALFCIKRENVPRRRISHLQRMVKAVFCADFLKSIQKRNVTNEPSEKLTGILIERFDATIKDFLALLQRIYDRRRFEAIKSQYIHSKKTHYNDLLRYSPNLSKDLLQTFLDDRKRANSLSNKRDAAKILTAEADLSYMDSPNPVGSFNPDRASRLTLSDNKDEDCVRCICGIMEDDGVMTQCDGCHFWMHADCLDFDINSKKEFICEFCTRGLEFTPNVNIVLNPQPLIKFRGCTYYRTLVNSRGIQVRVNEAVYVERLINDEHKQALKKLHEECAKSGTSPTKKNVELEKSSKCVNSPKKTKRDNDSKRHEKNGAHDESDNKRLQNVWWEPPTKGLLKGEFHRRDLRTFRVERIFTGPNGQPFVFGVYYARPHETFCDSTRMFYENELFWTPLFDTLPLDSVVGRCLILEPQVWASGRPKSPKYLEEDVFICEYQIDKHQRCFEKILPKNRYFINTESYVFDYYPEKLPLKRDFTPFILPLKTEKSDQKPKAAQPLAINPLTKDMNKQNLESICSRIQAIKDPN</sequence>
<feature type="compositionally biased region" description="Polar residues" evidence="10">
    <location>
        <begin position="458"/>
        <end position="477"/>
    </location>
</feature>
<evidence type="ECO:0000313" key="14">
    <source>
        <dbReference type="EMBL" id="KAI1717400.1"/>
    </source>
</evidence>
<keyword evidence="7" id="KW-0862">Zinc</keyword>
<feature type="domain" description="SET" evidence="11">
    <location>
        <begin position="993"/>
        <end position="1109"/>
    </location>
</feature>
<evidence type="ECO:0000313" key="15">
    <source>
        <dbReference type="Proteomes" id="UP001201812"/>
    </source>
</evidence>
<dbReference type="InterPro" id="IPR011011">
    <property type="entry name" value="Znf_FYVE_PHD"/>
</dbReference>
<feature type="region of interest" description="Disordered" evidence="10">
    <location>
        <begin position="235"/>
        <end position="265"/>
    </location>
</feature>
<comment type="subcellular location">
    <subcellularLocation>
        <location evidence="1">Nucleus</location>
    </subcellularLocation>
</comment>
<gene>
    <name evidence="14" type="ORF">DdX_07146</name>
</gene>
<keyword evidence="8" id="KW-0156">Chromatin regulator</keyword>
<keyword evidence="5" id="KW-0479">Metal-binding</keyword>
<feature type="region of interest" description="Disordered" evidence="10">
    <location>
        <begin position="601"/>
        <end position="644"/>
    </location>
</feature>
<evidence type="ECO:0000256" key="3">
    <source>
        <dbReference type="ARBA" id="ARBA00022679"/>
    </source>
</evidence>
<evidence type="ECO:0000256" key="1">
    <source>
        <dbReference type="ARBA" id="ARBA00004123"/>
    </source>
</evidence>
<evidence type="ECO:0000256" key="2">
    <source>
        <dbReference type="ARBA" id="ARBA00022603"/>
    </source>
</evidence>
<name>A0AAD4N7A5_9BILA</name>
<dbReference type="GO" id="GO:0008270">
    <property type="term" value="F:zinc ion binding"/>
    <property type="evidence" value="ECO:0007669"/>
    <property type="project" value="UniProtKB-KW"/>
</dbReference>
<keyword evidence="6" id="KW-0863">Zinc-finger</keyword>
<evidence type="ECO:0000256" key="10">
    <source>
        <dbReference type="SAM" id="MobiDB-lite"/>
    </source>
</evidence>
<evidence type="ECO:0000256" key="8">
    <source>
        <dbReference type="ARBA" id="ARBA00022853"/>
    </source>
</evidence>
<dbReference type="PROSITE" id="PS51215">
    <property type="entry name" value="AWS"/>
    <property type="match status" value="1"/>
</dbReference>
<feature type="compositionally biased region" description="Basic and acidic residues" evidence="10">
    <location>
        <begin position="235"/>
        <end position="247"/>
    </location>
</feature>
<dbReference type="SMART" id="SM00570">
    <property type="entry name" value="AWS"/>
    <property type="match status" value="1"/>
</dbReference>
<dbReference type="GO" id="GO:0005654">
    <property type="term" value="C:nucleoplasm"/>
    <property type="evidence" value="ECO:0007669"/>
    <property type="project" value="TreeGrafter"/>
</dbReference>
<accession>A0AAD4N7A5</accession>
<evidence type="ECO:0000259" key="12">
    <source>
        <dbReference type="PROSITE" id="PS51038"/>
    </source>
</evidence>
<dbReference type="InterPro" id="IPR013083">
    <property type="entry name" value="Znf_RING/FYVE/PHD"/>
</dbReference>
<dbReference type="InterPro" id="IPR001965">
    <property type="entry name" value="Znf_PHD"/>
</dbReference>
<proteinExistence type="predicted"/>
<feature type="region of interest" description="Disordered" evidence="10">
    <location>
        <begin position="455"/>
        <end position="477"/>
    </location>
</feature>
<feature type="domain" description="AWS" evidence="13">
    <location>
        <begin position="941"/>
        <end position="990"/>
    </location>
</feature>
<dbReference type="InterPro" id="IPR001025">
    <property type="entry name" value="BAH_dom"/>
</dbReference>
<keyword evidence="9" id="KW-0539">Nucleus</keyword>
<feature type="compositionally biased region" description="Basic and acidic residues" evidence="10">
    <location>
        <begin position="757"/>
        <end position="768"/>
    </location>
</feature>
<dbReference type="InterPro" id="IPR001214">
    <property type="entry name" value="SET_dom"/>
</dbReference>
<feature type="compositionally biased region" description="Basic and acidic residues" evidence="10">
    <location>
        <begin position="713"/>
        <end position="742"/>
    </location>
</feature>
<dbReference type="Pfam" id="PF00856">
    <property type="entry name" value="SET"/>
    <property type="match status" value="1"/>
</dbReference>
<feature type="domain" description="BAH" evidence="12">
    <location>
        <begin position="1557"/>
        <end position="1677"/>
    </location>
</feature>
<dbReference type="InterPro" id="IPR006560">
    <property type="entry name" value="AWS_dom"/>
</dbReference>
<dbReference type="GO" id="GO:0042800">
    <property type="term" value="F:histone H3K4 methyltransferase activity"/>
    <property type="evidence" value="ECO:0007669"/>
    <property type="project" value="TreeGrafter"/>
</dbReference>
<dbReference type="Pfam" id="PF00628">
    <property type="entry name" value="PHD"/>
    <property type="match status" value="1"/>
</dbReference>
<feature type="region of interest" description="Disordered" evidence="10">
    <location>
        <begin position="698"/>
        <end position="768"/>
    </location>
</feature>
<dbReference type="PROSITE" id="PS50280">
    <property type="entry name" value="SET"/>
    <property type="match status" value="1"/>
</dbReference>
<dbReference type="InterPro" id="IPR043151">
    <property type="entry name" value="BAH_sf"/>
</dbReference>
<dbReference type="PANTHER" id="PTHR46147">
    <property type="entry name" value="HISTONE-LYSINE N-METHYLTRANSFERASE ASH1"/>
    <property type="match status" value="1"/>
</dbReference>
<keyword evidence="15" id="KW-1185">Reference proteome</keyword>
<feature type="region of interest" description="Disordered" evidence="10">
    <location>
        <begin position="1507"/>
        <end position="1554"/>
    </location>
</feature>
<dbReference type="Proteomes" id="UP001201812">
    <property type="component" value="Unassembled WGS sequence"/>
</dbReference>
<evidence type="ECO:0000259" key="11">
    <source>
        <dbReference type="PROSITE" id="PS50280"/>
    </source>
</evidence>
<dbReference type="SUPFAM" id="SSF82199">
    <property type="entry name" value="SET domain"/>
    <property type="match status" value="1"/>
</dbReference>
<dbReference type="SMART" id="SM00249">
    <property type="entry name" value="PHD"/>
    <property type="match status" value="1"/>
</dbReference>
<comment type="caution">
    <text evidence="14">The sequence shown here is derived from an EMBL/GenBank/DDBJ whole genome shotgun (WGS) entry which is preliminary data.</text>
</comment>
<evidence type="ECO:0000256" key="7">
    <source>
        <dbReference type="ARBA" id="ARBA00022833"/>
    </source>
</evidence>
<dbReference type="GO" id="GO:0032259">
    <property type="term" value="P:methylation"/>
    <property type="evidence" value="ECO:0007669"/>
    <property type="project" value="UniProtKB-KW"/>
</dbReference>
<feature type="compositionally biased region" description="Polar residues" evidence="10">
    <location>
        <begin position="847"/>
        <end position="858"/>
    </location>
</feature>
<dbReference type="Gene3D" id="3.30.40.10">
    <property type="entry name" value="Zinc/RING finger domain, C3HC4 (zinc finger)"/>
    <property type="match status" value="1"/>
</dbReference>
<dbReference type="EMBL" id="JAKKPZ010000009">
    <property type="protein sequence ID" value="KAI1717400.1"/>
    <property type="molecule type" value="Genomic_DNA"/>
</dbReference>